<gene>
    <name evidence="1" type="ORF">M413DRAFT_48103</name>
</gene>
<sequence>APKVPMELLDEIIECYIIAFYPLMATPAIESQKTVFARFIMPCTLVSKDFRYLVLRSFLRSLSIGTSDDFTDLLGFLEKVDSQYRKQNWAGGYSWVRSLSAPSFLIPPNVNEFKKLPCLHHLHVDFSHSGLMLQRSCLGQLFKNLGAHKIVLKLTSLMLTNLPRIDEPLLEMIARELPGLVELHLNSADSLDLDCCPNCYEDSLSRISHSPIPEMYRDAEFLAMAFGKALAPLKNLTRLFLGIYLSRSGMLDMHMAHGKDSLKPNTVETVYNCARCARFIKETKQRELVASLVIGKHLESLAEIGWSSCFAK</sequence>
<dbReference type="OrthoDB" id="3159295at2759"/>
<name>A0A0C3CLZ2_HEBCY</name>
<dbReference type="STRING" id="686832.A0A0C3CLZ2"/>
<dbReference type="AlphaFoldDB" id="A0A0C3CLZ2"/>
<feature type="non-terminal residue" evidence="1">
    <location>
        <position position="1"/>
    </location>
</feature>
<dbReference type="EMBL" id="KN831773">
    <property type="protein sequence ID" value="KIM44796.1"/>
    <property type="molecule type" value="Genomic_DNA"/>
</dbReference>
<proteinExistence type="predicted"/>
<protein>
    <submittedName>
        <fullName evidence="1">Uncharacterized protein</fullName>
    </submittedName>
</protein>
<dbReference type="Gene3D" id="3.80.10.10">
    <property type="entry name" value="Ribonuclease Inhibitor"/>
    <property type="match status" value="1"/>
</dbReference>
<reference evidence="2" key="2">
    <citation type="submission" date="2015-01" db="EMBL/GenBank/DDBJ databases">
        <title>Evolutionary Origins and Diversification of the Mycorrhizal Mutualists.</title>
        <authorList>
            <consortium name="DOE Joint Genome Institute"/>
            <consortium name="Mycorrhizal Genomics Consortium"/>
            <person name="Kohler A."/>
            <person name="Kuo A."/>
            <person name="Nagy L.G."/>
            <person name="Floudas D."/>
            <person name="Copeland A."/>
            <person name="Barry K.W."/>
            <person name="Cichocki N."/>
            <person name="Veneault-Fourrey C."/>
            <person name="LaButti K."/>
            <person name="Lindquist E.A."/>
            <person name="Lipzen A."/>
            <person name="Lundell T."/>
            <person name="Morin E."/>
            <person name="Murat C."/>
            <person name="Riley R."/>
            <person name="Ohm R."/>
            <person name="Sun H."/>
            <person name="Tunlid A."/>
            <person name="Henrissat B."/>
            <person name="Grigoriev I.V."/>
            <person name="Hibbett D.S."/>
            <person name="Martin F."/>
        </authorList>
    </citation>
    <scope>NUCLEOTIDE SEQUENCE [LARGE SCALE GENOMIC DNA]</scope>
    <source>
        <strain evidence="2">h7</strain>
    </source>
</reference>
<organism evidence="1 2">
    <name type="scientific">Hebeloma cylindrosporum</name>
    <dbReference type="NCBI Taxonomy" id="76867"/>
    <lineage>
        <taxon>Eukaryota</taxon>
        <taxon>Fungi</taxon>
        <taxon>Dikarya</taxon>
        <taxon>Basidiomycota</taxon>
        <taxon>Agaricomycotina</taxon>
        <taxon>Agaricomycetes</taxon>
        <taxon>Agaricomycetidae</taxon>
        <taxon>Agaricales</taxon>
        <taxon>Agaricineae</taxon>
        <taxon>Hymenogastraceae</taxon>
        <taxon>Hebeloma</taxon>
    </lineage>
</organism>
<dbReference type="Proteomes" id="UP000053424">
    <property type="component" value="Unassembled WGS sequence"/>
</dbReference>
<reference evidence="1 2" key="1">
    <citation type="submission" date="2014-04" db="EMBL/GenBank/DDBJ databases">
        <authorList>
            <consortium name="DOE Joint Genome Institute"/>
            <person name="Kuo A."/>
            <person name="Gay G."/>
            <person name="Dore J."/>
            <person name="Kohler A."/>
            <person name="Nagy L.G."/>
            <person name="Floudas D."/>
            <person name="Copeland A."/>
            <person name="Barry K.W."/>
            <person name="Cichocki N."/>
            <person name="Veneault-Fourrey C."/>
            <person name="LaButti K."/>
            <person name="Lindquist E.A."/>
            <person name="Lipzen A."/>
            <person name="Lundell T."/>
            <person name="Morin E."/>
            <person name="Murat C."/>
            <person name="Sun H."/>
            <person name="Tunlid A."/>
            <person name="Henrissat B."/>
            <person name="Grigoriev I.V."/>
            <person name="Hibbett D.S."/>
            <person name="Martin F."/>
            <person name="Nordberg H.P."/>
            <person name="Cantor M.N."/>
            <person name="Hua S.X."/>
        </authorList>
    </citation>
    <scope>NUCLEOTIDE SEQUENCE [LARGE SCALE GENOMIC DNA]</scope>
    <source>
        <strain evidence="2">h7</strain>
    </source>
</reference>
<keyword evidence="2" id="KW-1185">Reference proteome</keyword>
<evidence type="ECO:0000313" key="1">
    <source>
        <dbReference type="EMBL" id="KIM44796.1"/>
    </source>
</evidence>
<feature type="non-terminal residue" evidence="1">
    <location>
        <position position="312"/>
    </location>
</feature>
<evidence type="ECO:0000313" key="2">
    <source>
        <dbReference type="Proteomes" id="UP000053424"/>
    </source>
</evidence>
<dbReference type="InterPro" id="IPR032675">
    <property type="entry name" value="LRR_dom_sf"/>
</dbReference>
<dbReference type="HOGENOM" id="CLU_056227_0_0_1"/>
<accession>A0A0C3CLZ2</accession>